<feature type="transmembrane region" description="Helical" evidence="1">
    <location>
        <begin position="58"/>
        <end position="77"/>
    </location>
</feature>
<reference evidence="3 4" key="1">
    <citation type="submission" date="2019-12" db="EMBL/GenBank/DDBJ databases">
        <title>Mucilaginibacter sp. HMF7410 genome sequencing and assembly.</title>
        <authorList>
            <person name="Kang H."/>
            <person name="Cha I."/>
            <person name="Kim H."/>
            <person name="Joh K."/>
        </authorList>
    </citation>
    <scope>NUCLEOTIDE SEQUENCE [LARGE SCALE GENOMIC DNA]</scope>
    <source>
        <strain evidence="3 4">HMF7410</strain>
    </source>
</reference>
<feature type="transmembrane region" description="Helical" evidence="1">
    <location>
        <begin position="31"/>
        <end position="52"/>
    </location>
</feature>
<feature type="transmembrane region" description="Helical" evidence="1">
    <location>
        <begin position="479"/>
        <end position="495"/>
    </location>
</feature>
<keyword evidence="1" id="KW-1133">Transmembrane helix</keyword>
<feature type="transmembrane region" description="Helical" evidence="1">
    <location>
        <begin position="308"/>
        <end position="328"/>
    </location>
</feature>
<feature type="transmembrane region" description="Helical" evidence="1">
    <location>
        <begin position="424"/>
        <end position="441"/>
    </location>
</feature>
<comment type="caution">
    <text evidence="3">The sequence shown here is derived from an EMBL/GenBank/DDBJ whole genome shotgun (WGS) entry which is preliminary data.</text>
</comment>
<protein>
    <recommendedName>
        <fullName evidence="2">Glycosyltransferase RgtA/B/C/D-like domain-containing protein</fullName>
    </recommendedName>
</protein>
<dbReference type="InterPro" id="IPR038731">
    <property type="entry name" value="RgtA/B/C-like"/>
</dbReference>
<feature type="transmembrane region" description="Helical" evidence="1">
    <location>
        <begin position="191"/>
        <end position="214"/>
    </location>
</feature>
<dbReference type="EMBL" id="WPIK01000004">
    <property type="protein sequence ID" value="MVN21096.1"/>
    <property type="molecule type" value="Genomic_DNA"/>
</dbReference>
<gene>
    <name evidence="3" type="ORF">GO621_06065</name>
</gene>
<keyword evidence="1" id="KW-0812">Transmembrane</keyword>
<feature type="transmembrane region" description="Helical" evidence="1">
    <location>
        <begin position="6"/>
        <end position="24"/>
    </location>
</feature>
<dbReference type="RefSeq" id="WP_157565140.1">
    <property type="nucleotide sequence ID" value="NZ_WPIK01000004.1"/>
</dbReference>
<feature type="domain" description="Glycosyltransferase RgtA/B/C/D-like" evidence="2">
    <location>
        <begin position="166"/>
        <end position="320"/>
    </location>
</feature>
<dbReference type="AlphaFoldDB" id="A0A7K1SUU0"/>
<feature type="transmembrane region" description="Helical" evidence="1">
    <location>
        <begin position="448"/>
        <end position="467"/>
    </location>
</feature>
<feature type="transmembrane region" description="Helical" evidence="1">
    <location>
        <begin position="109"/>
        <end position="128"/>
    </location>
</feature>
<dbReference type="Pfam" id="PF13231">
    <property type="entry name" value="PMT_2"/>
    <property type="match status" value="1"/>
</dbReference>
<evidence type="ECO:0000313" key="4">
    <source>
        <dbReference type="Proteomes" id="UP000462014"/>
    </source>
</evidence>
<keyword evidence="1" id="KW-0472">Membrane</keyword>
<evidence type="ECO:0000259" key="2">
    <source>
        <dbReference type="Pfam" id="PF13231"/>
    </source>
</evidence>
<evidence type="ECO:0000313" key="3">
    <source>
        <dbReference type="EMBL" id="MVN21096.1"/>
    </source>
</evidence>
<organism evidence="3 4">
    <name type="scientific">Mucilaginibacter arboris</name>
    <dbReference type="NCBI Taxonomy" id="2682090"/>
    <lineage>
        <taxon>Bacteria</taxon>
        <taxon>Pseudomonadati</taxon>
        <taxon>Bacteroidota</taxon>
        <taxon>Sphingobacteriia</taxon>
        <taxon>Sphingobacteriales</taxon>
        <taxon>Sphingobacteriaceae</taxon>
        <taxon>Mucilaginibacter</taxon>
    </lineage>
</organism>
<evidence type="ECO:0000256" key="1">
    <source>
        <dbReference type="SAM" id="Phobius"/>
    </source>
</evidence>
<proteinExistence type="predicted"/>
<feature type="transmembrane region" description="Helical" evidence="1">
    <location>
        <begin position="282"/>
        <end position="301"/>
    </location>
</feature>
<feature type="transmembrane region" description="Helical" evidence="1">
    <location>
        <begin position="502"/>
        <end position="522"/>
    </location>
</feature>
<keyword evidence="4" id="KW-1185">Reference proteome</keyword>
<dbReference type="Proteomes" id="UP000462014">
    <property type="component" value="Unassembled WGS sequence"/>
</dbReference>
<feature type="transmembrane region" description="Helical" evidence="1">
    <location>
        <begin position="234"/>
        <end position="252"/>
    </location>
</feature>
<sequence length="642" mass="74062">MAILLLIICFIAILFNVGIILKPLSNTKEIILISVLVFCGFLVLITEILSLFYILNFLAILLSWTTVTVINLIYLYLEKEKLKVFYNYLKLRIYETYLKIKTRSFYEKSLLVAVLLILILVFIQGIVYPPNNWDSMNYHLARVPSWIGHQSVAHYPTSVVWQIYMPPFAEYLAMNFNILNRADYFSNSVQFLALIFSVVGLVSIVDILGLSTSYKVLTIFLALTIPEAVLQATSTQNDLVVAFFVIAAFYFAIKSIRQFSLKNAFAFGLAVGLGILTKATAYIYLPAILIIYGISMLIQLYKTKNYNYLKFSLLAGLMFLTINIGFYHRNYQLSNNLFGYDQKQYGTYTNEKMNAKLFLSSVIKNAGVHIGLLHLKPLSVVAAHTIMRLHKIAGVDIDDPANNAFSDKYDTLYNPDHEDAAPNFIHLILITISLIIISLSFKRKLNLYVRLLAFTIIFQGLFFSFYLKYQPFHTRLHTSMFLLAIPLIVYALSLVNVKLKKVFYWFSPFIFLYALMIVLGNLNTPYNAKLKENRYEKYFISKPFLYNEYRVVNYKIKSAGYQNIGLIMGTESWVYAFFTDCYSKALNPIYLNVDNYTKNSGYRFNKKVDCILSTANNSPYMDYLGKRYYNQDPANQFIHLYK</sequence>
<accession>A0A7K1SUU0</accession>
<name>A0A7K1SUU0_9SPHI</name>